<dbReference type="PROSITE" id="PS50042">
    <property type="entry name" value="CNMP_BINDING_3"/>
    <property type="match status" value="1"/>
</dbReference>
<dbReference type="InterPro" id="IPR000595">
    <property type="entry name" value="cNMP-bd_dom"/>
</dbReference>
<dbReference type="InParanoid" id="E8N289"/>
<feature type="transmembrane region" description="Helical" evidence="1">
    <location>
        <begin position="406"/>
        <end position="426"/>
    </location>
</feature>
<proteinExistence type="predicted"/>
<organism evidence="3 4">
    <name type="scientific">Anaerolinea thermophila (strain DSM 14523 / JCM 11388 / NBRC 100420 / UNI-1)</name>
    <dbReference type="NCBI Taxonomy" id="926569"/>
    <lineage>
        <taxon>Bacteria</taxon>
        <taxon>Bacillati</taxon>
        <taxon>Chloroflexota</taxon>
        <taxon>Anaerolineae</taxon>
        <taxon>Anaerolineales</taxon>
        <taxon>Anaerolineaceae</taxon>
        <taxon>Anaerolinea</taxon>
    </lineage>
</organism>
<dbReference type="PANTHER" id="PTHR37938">
    <property type="entry name" value="BLL0215 PROTEIN"/>
    <property type="match status" value="1"/>
</dbReference>
<keyword evidence="4" id="KW-1185">Reference proteome</keyword>
<evidence type="ECO:0000256" key="1">
    <source>
        <dbReference type="SAM" id="Phobius"/>
    </source>
</evidence>
<dbReference type="InterPro" id="IPR005182">
    <property type="entry name" value="YdbS-like_PH"/>
</dbReference>
<dbReference type="CDD" id="cd00038">
    <property type="entry name" value="CAP_ED"/>
    <property type="match status" value="1"/>
</dbReference>
<dbReference type="PANTHER" id="PTHR37938:SF1">
    <property type="entry name" value="BLL0215 PROTEIN"/>
    <property type="match status" value="1"/>
</dbReference>
<protein>
    <submittedName>
        <fullName evidence="3">Hypothetical membrane protein</fullName>
    </submittedName>
</protein>
<dbReference type="SUPFAM" id="SSF51206">
    <property type="entry name" value="cAMP-binding domain-like"/>
    <property type="match status" value="1"/>
</dbReference>
<dbReference type="InterPro" id="IPR018490">
    <property type="entry name" value="cNMP-bd_dom_sf"/>
</dbReference>
<feature type="transmembrane region" description="Helical" evidence="1">
    <location>
        <begin position="375"/>
        <end position="394"/>
    </location>
</feature>
<feature type="domain" description="Cyclic nucleotide-binding" evidence="2">
    <location>
        <begin position="17"/>
        <end position="121"/>
    </location>
</feature>
<evidence type="ECO:0000313" key="3">
    <source>
        <dbReference type="EMBL" id="BAJ65036.1"/>
    </source>
</evidence>
<dbReference type="Pfam" id="PF03703">
    <property type="entry name" value="bPH_2"/>
    <property type="match status" value="1"/>
</dbReference>
<name>E8N289_ANATU</name>
<evidence type="ECO:0000313" key="4">
    <source>
        <dbReference type="Proteomes" id="UP000008922"/>
    </source>
</evidence>
<dbReference type="KEGG" id="atm:ANT_30100"/>
<dbReference type="OrthoDB" id="152385at2"/>
<dbReference type="SMART" id="SM00100">
    <property type="entry name" value="cNMP"/>
    <property type="match status" value="1"/>
</dbReference>
<feature type="transmembrane region" description="Helical" evidence="1">
    <location>
        <begin position="196"/>
        <end position="219"/>
    </location>
</feature>
<dbReference type="STRING" id="926569.ANT_30100"/>
<feature type="transmembrane region" description="Helical" evidence="1">
    <location>
        <begin position="166"/>
        <end position="190"/>
    </location>
</feature>
<dbReference type="InterPro" id="IPR014710">
    <property type="entry name" value="RmlC-like_jellyroll"/>
</dbReference>
<evidence type="ECO:0000259" key="2">
    <source>
        <dbReference type="PROSITE" id="PS50042"/>
    </source>
</evidence>
<sequence>MALEPSEIANFLSKLVLFRNIAPEKLLFLAERIEEAHFHPEDLVFEQGGDATAFYWVFKGRLQMLHLSRQTRTEENLGFLDEGDAFGYDLFVAREIHRVTVQALSDVTLLRLPGRHIRDVVDAIPELIPRLQLMLDSYNLMLRTTLPWVNPEEFVHYITRKHPIFLWLRLLPLLLLGLPILAGFGVTAIFSPQSLWLILFIASALVFTGILVWLIADWANDYYIVTSKRVVFQERIVLLYESRTESPNDQVQSTEVDTTFWGRIFGFGNVRIRTYFGSIIFESIRMPYFVEWLVQEQVKRAQSSLRQVEMKALEETIRRRVIHPQPPAPPAPKPPEPAAKPSRLQAFLADLFHLRYEKGDMIQYRTHWFILLRRTFLPGVIWLTLVGTGIWLTVATLQGTLKNFPLVGVLGLLFVVSLAVLGWLLYNYLDWHNDIYLITNEQVVDISRKPLGSEERRAAPIRNILGVEFKRLGIFGLLLNFGTVYIRVGDTMLTFDNVYNPAEIQREIFHRIALRLQRERQQAAAQDRERILEVLAVYHRLKDEP</sequence>
<keyword evidence="1" id="KW-0812">Transmembrane</keyword>
<dbReference type="HOGENOM" id="CLU_499365_0_0_0"/>
<dbReference type="Proteomes" id="UP000008922">
    <property type="component" value="Chromosome"/>
</dbReference>
<dbReference type="eggNOG" id="COG2905">
    <property type="taxonomic scope" value="Bacteria"/>
</dbReference>
<dbReference type="EMBL" id="AP012029">
    <property type="protein sequence ID" value="BAJ65036.1"/>
    <property type="molecule type" value="Genomic_DNA"/>
</dbReference>
<reference evidence="3 4" key="1">
    <citation type="submission" date="2010-12" db="EMBL/GenBank/DDBJ databases">
        <title>Whole genome sequence of Anaerolinea thermophila UNI-1.</title>
        <authorList>
            <person name="Narita-Yamada S."/>
            <person name="Kishi E."/>
            <person name="Watanabe Y."/>
            <person name="Takasaki K."/>
            <person name="Ankai A."/>
            <person name="Oguchi A."/>
            <person name="Fukui S."/>
            <person name="Takahashi M."/>
            <person name="Yashiro I."/>
            <person name="Hosoyama A."/>
            <person name="Sekiguchi Y."/>
            <person name="Hanada S."/>
            <person name="Fujita N."/>
        </authorList>
    </citation>
    <scope>NUCLEOTIDE SEQUENCE [LARGE SCALE GENOMIC DNA]</scope>
    <source>
        <strain evidence="4">DSM 14523 / JCM 11388 / NBRC 100420 / UNI-1</strain>
    </source>
</reference>
<keyword evidence="1" id="KW-1133">Transmembrane helix</keyword>
<dbReference type="Pfam" id="PF00027">
    <property type="entry name" value="cNMP_binding"/>
    <property type="match status" value="1"/>
</dbReference>
<dbReference type="RefSeq" id="WP_013561377.1">
    <property type="nucleotide sequence ID" value="NC_014960.1"/>
</dbReference>
<dbReference type="AlphaFoldDB" id="E8N289"/>
<gene>
    <name evidence="3" type="ordered locus">ANT_30100</name>
</gene>
<dbReference type="Gene3D" id="2.60.120.10">
    <property type="entry name" value="Jelly Rolls"/>
    <property type="match status" value="1"/>
</dbReference>
<accession>E8N289</accession>
<keyword evidence="1" id="KW-0472">Membrane</keyword>